<dbReference type="InterPro" id="IPR006139">
    <property type="entry name" value="D-isomer_2_OHA_DH_cat_dom"/>
</dbReference>
<comment type="catalytic activity">
    <reaction evidence="10">
        <text>(R)-2-hydroxyglutarate + NAD(+) = 2-oxoglutarate + NADH + H(+)</text>
        <dbReference type="Rhea" id="RHEA:49612"/>
        <dbReference type="ChEBI" id="CHEBI:15378"/>
        <dbReference type="ChEBI" id="CHEBI:15801"/>
        <dbReference type="ChEBI" id="CHEBI:16810"/>
        <dbReference type="ChEBI" id="CHEBI:57540"/>
        <dbReference type="ChEBI" id="CHEBI:57945"/>
        <dbReference type="EC" id="1.1.1.399"/>
    </reaction>
</comment>
<feature type="domain" description="ACT" evidence="13">
    <location>
        <begin position="340"/>
        <end position="409"/>
    </location>
</feature>
<dbReference type="GO" id="GO:0051287">
    <property type="term" value="F:NAD binding"/>
    <property type="evidence" value="ECO:0007669"/>
    <property type="project" value="InterPro"/>
</dbReference>
<evidence type="ECO:0000256" key="5">
    <source>
        <dbReference type="ARBA" id="ARBA00013143"/>
    </source>
</evidence>
<dbReference type="Gene3D" id="3.30.70.260">
    <property type="match status" value="1"/>
</dbReference>
<protein>
    <recommendedName>
        <fullName evidence="6">D-3-phosphoglycerate dehydrogenase</fullName>
        <ecNumber evidence="4">1.1.1.399</ecNumber>
        <ecNumber evidence="5">1.1.1.95</ecNumber>
    </recommendedName>
    <alternativeName>
        <fullName evidence="9">2-oxoglutarate reductase</fullName>
    </alternativeName>
</protein>
<evidence type="ECO:0000256" key="2">
    <source>
        <dbReference type="ARBA" id="ARBA00005216"/>
    </source>
</evidence>
<dbReference type="InterPro" id="IPR050223">
    <property type="entry name" value="D-isomer_2-hydroxyacid_DH"/>
</dbReference>
<dbReference type="GO" id="GO:0004617">
    <property type="term" value="F:phosphoglycerate dehydrogenase activity"/>
    <property type="evidence" value="ECO:0007669"/>
    <property type="project" value="UniProtKB-EC"/>
</dbReference>
<dbReference type="InterPro" id="IPR002912">
    <property type="entry name" value="ACT_dom"/>
</dbReference>
<dbReference type="InterPro" id="IPR036291">
    <property type="entry name" value="NAD(P)-bd_dom_sf"/>
</dbReference>
<evidence type="ECO:0000256" key="7">
    <source>
        <dbReference type="ARBA" id="ARBA00023002"/>
    </source>
</evidence>
<comment type="caution">
    <text evidence="14">The sequence shown here is derived from an EMBL/GenBank/DDBJ whole genome shotgun (WGS) entry which is preliminary data.</text>
</comment>
<dbReference type="Gene3D" id="3.40.50.720">
    <property type="entry name" value="NAD(P)-binding Rossmann-like Domain"/>
    <property type="match status" value="2"/>
</dbReference>
<dbReference type="SUPFAM" id="SSF55021">
    <property type="entry name" value="ACT-like"/>
    <property type="match status" value="1"/>
</dbReference>
<dbReference type="InterPro" id="IPR006140">
    <property type="entry name" value="D-isomer_DH_NAD-bd"/>
</dbReference>
<dbReference type="Pfam" id="PF22629">
    <property type="entry name" value="ACT_AHAS_ss"/>
    <property type="match status" value="1"/>
</dbReference>
<evidence type="ECO:0000256" key="12">
    <source>
        <dbReference type="RuleBase" id="RU003719"/>
    </source>
</evidence>
<dbReference type="PANTHER" id="PTHR10996:SF282">
    <property type="entry name" value="D-3-PHOSPHOGLYCERATE DEHYDROGENASE 1-RELATED"/>
    <property type="match status" value="1"/>
</dbReference>
<dbReference type="InterPro" id="IPR045865">
    <property type="entry name" value="ACT-like_dom_sf"/>
</dbReference>
<evidence type="ECO:0000313" key="14">
    <source>
        <dbReference type="EMBL" id="MCJ8145436.1"/>
    </source>
</evidence>
<dbReference type="NCBIfam" id="NF008759">
    <property type="entry name" value="PRK11790.1"/>
    <property type="match status" value="1"/>
</dbReference>
<dbReference type="InterPro" id="IPR054480">
    <property type="entry name" value="AHAS_small-like_ACT"/>
</dbReference>
<evidence type="ECO:0000256" key="6">
    <source>
        <dbReference type="ARBA" id="ARBA00021582"/>
    </source>
</evidence>
<evidence type="ECO:0000256" key="1">
    <source>
        <dbReference type="ARBA" id="ARBA00003800"/>
    </source>
</evidence>
<dbReference type="EC" id="1.1.1.399" evidence="4"/>
<keyword evidence="15" id="KW-1185">Reference proteome</keyword>
<dbReference type="FunFam" id="3.40.50.720:FF:000041">
    <property type="entry name" value="D-3-phosphoglycerate dehydrogenase"/>
    <property type="match status" value="1"/>
</dbReference>
<comment type="similarity">
    <text evidence="3 12">Belongs to the D-isomer specific 2-hydroxyacid dehydrogenase family.</text>
</comment>
<comment type="pathway">
    <text evidence="2">Amino-acid biosynthesis; L-serine biosynthesis; L-serine from 3-phospho-D-glycerate: step 1/3.</text>
</comment>
<reference evidence="14" key="1">
    <citation type="submission" date="2022-02" db="EMBL/GenBank/DDBJ databases">
        <title>Acinetobacter A3.8 sp. nov., isolated from Sediment (Zhairuo Island).</title>
        <authorList>
            <person name="Zheng K."/>
        </authorList>
    </citation>
    <scope>NUCLEOTIDE SEQUENCE</scope>
    <source>
        <strain evidence="14">A3.8</strain>
    </source>
</reference>
<gene>
    <name evidence="14" type="primary">serA</name>
    <name evidence="14" type="ORF">MKI79_00625</name>
</gene>
<dbReference type="SUPFAM" id="SSF52283">
    <property type="entry name" value="Formate/glycerate dehydrogenase catalytic domain-like"/>
    <property type="match status" value="1"/>
</dbReference>
<dbReference type="PROSITE" id="PS00065">
    <property type="entry name" value="D_2_HYDROXYACID_DH_1"/>
    <property type="match status" value="1"/>
</dbReference>
<dbReference type="SUPFAM" id="SSF51735">
    <property type="entry name" value="NAD(P)-binding Rossmann-fold domains"/>
    <property type="match status" value="1"/>
</dbReference>
<evidence type="ECO:0000256" key="10">
    <source>
        <dbReference type="ARBA" id="ARBA00048126"/>
    </source>
</evidence>
<dbReference type="PROSITE" id="PS51671">
    <property type="entry name" value="ACT"/>
    <property type="match status" value="1"/>
</dbReference>
<dbReference type="PANTHER" id="PTHR10996">
    <property type="entry name" value="2-HYDROXYACID DEHYDROGENASE-RELATED"/>
    <property type="match status" value="1"/>
</dbReference>
<evidence type="ECO:0000313" key="15">
    <source>
        <dbReference type="Proteomes" id="UP001139701"/>
    </source>
</evidence>
<evidence type="ECO:0000256" key="3">
    <source>
        <dbReference type="ARBA" id="ARBA00005854"/>
    </source>
</evidence>
<keyword evidence="7 12" id="KW-0560">Oxidoreductase</keyword>
<dbReference type="AlphaFoldDB" id="A0A9X1X065"/>
<sequence length="409" mass="44157">MSQLSLPKDKIRFLLLEGVHQNAIDTLNAAGYTNIDYRKTALEGDELKEAIQDAHFVGIRSRTQLTEEVIESANKLIAIGCFCIGTNQVDLKAAMARGIPVFNAPYSNTRSVAELVLAQAILLLRRVPEKNMVCHRGGWDKSAVGSYETRGKTLGIVGYGSIGSQLSVIAESLGMHVIYYDVVTKLPLGNARQVGSMGELLANADVVSLHVPEVPSTRYFFTKEQFAQMKEGAIFMNAARGTCVVIEDLADALKSGHLGGAAVDVFPKEPKANGEEFQSPLRGLDNVILTPHVGGSTMEAQANIGLEVGEKFVAYSDKGMTLSAVNFPEIALPLTEGQHRLLHIHKNVPGVLSKINTLFAEQGINIAGQSLMTKGDVGYLVMDVDASASQEALDTLYNVEGTIRVRVLF</sequence>
<dbReference type="GO" id="GO:0047545">
    <property type="term" value="F:(S)-2-hydroxyglutarate dehydrogenase activity"/>
    <property type="evidence" value="ECO:0007669"/>
    <property type="project" value="UniProtKB-ARBA"/>
</dbReference>
<accession>A0A9X1X065</accession>
<dbReference type="CDD" id="cd04901">
    <property type="entry name" value="ACT_3PGDH"/>
    <property type="match status" value="1"/>
</dbReference>
<dbReference type="GO" id="GO:0006564">
    <property type="term" value="P:L-serine biosynthetic process"/>
    <property type="evidence" value="ECO:0007669"/>
    <property type="project" value="UniProtKB-ARBA"/>
</dbReference>
<evidence type="ECO:0000256" key="4">
    <source>
        <dbReference type="ARBA" id="ARBA00013001"/>
    </source>
</evidence>
<dbReference type="InterPro" id="IPR029752">
    <property type="entry name" value="D-isomer_DH_CS1"/>
</dbReference>
<dbReference type="EMBL" id="JAKUML010000001">
    <property type="protein sequence ID" value="MCJ8145436.1"/>
    <property type="molecule type" value="Genomic_DNA"/>
</dbReference>
<comment type="catalytic activity">
    <reaction evidence="11">
        <text>(2R)-3-phosphoglycerate + NAD(+) = 3-phosphooxypyruvate + NADH + H(+)</text>
        <dbReference type="Rhea" id="RHEA:12641"/>
        <dbReference type="ChEBI" id="CHEBI:15378"/>
        <dbReference type="ChEBI" id="CHEBI:18110"/>
        <dbReference type="ChEBI" id="CHEBI:57540"/>
        <dbReference type="ChEBI" id="CHEBI:57945"/>
        <dbReference type="ChEBI" id="CHEBI:58272"/>
        <dbReference type="EC" id="1.1.1.95"/>
    </reaction>
</comment>
<comment type="function">
    <text evidence="1">Catalyzes the reversible oxidation of 3-phospho-D-glycerate to 3-phosphonooxypyruvate, the first step of the phosphorylated L-serine biosynthesis pathway. Also catalyzes the reversible oxidation of 2-hydroxyglutarate to 2-oxoglutarate.</text>
</comment>
<name>A0A9X1X065_9GAMM</name>
<dbReference type="Pfam" id="PF02826">
    <property type="entry name" value="2-Hacid_dh_C"/>
    <property type="match status" value="1"/>
</dbReference>
<evidence type="ECO:0000256" key="9">
    <source>
        <dbReference type="ARBA" id="ARBA00030455"/>
    </source>
</evidence>
<evidence type="ECO:0000259" key="13">
    <source>
        <dbReference type="PROSITE" id="PS51671"/>
    </source>
</evidence>
<dbReference type="EC" id="1.1.1.95" evidence="5"/>
<organism evidence="14 15">
    <name type="scientific">Acinetobacter sedimenti</name>
    <dbReference type="NCBI Taxonomy" id="2919922"/>
    <lineage>
        <taxon>Bacteria</taxon>
        <taxon>Pseudomonadati</taxon>
        <taxon>Pseudomonadota</taxon>
        <taxon>Gammaproteobacteria</taxon>
        <taxon>Moraxellales</taxon>
        <taxon>Moraxellaceae</taxon>
        <taxon>Acinetobacter</taxon>
    </lineage>
</organism>
<dbReference type="CDD" id="cd12176">
    <property type="entry name" value="PGDH_3"/>
    <property type="match status" value="1"/>
</dbReference>
<keyword evidence="8" id="KW-0520">NAD</keyword>
<proteinExistence type="inferred from homology"/>
<dbReference type="Proteomes" id="UP001139701">
    <property type="component" value="Unassembled WGS sequence"/>
</dbReference>
<dbReference type="RefSeq" id="WP_241570077.1">
    <property type="nucleotide sequence ID" value="NZ_JAKUML010000001.1"/>
</dbReference>
<dbReference type="Pfam" id="PF00389">
    <property type="entry name" value="2-Hacid_dh"/>
    <property type="match status" value="1"/>
</dbReference>
<evidence type="ECO:0000256" key="11">
    <source>
        <dbReference type="ARBA" id="ARBA00048731"/>
    </source>
</evidence>
<evidence type="ECO:0000256" key="8">
    <source>
        <dbReference type="ARBA" id="ARBA00023027"/>
    </source>
</evidence>